<name>A0A926N8W7_9BACL</name>
<dbReference type="AlphaFoldDB" id="A0A926N8W7"/>
<feature type="transmembrane region" description="Helical" evidence="1">
    <location>
        <begin position="185"/>
        <end position="205"/>
    </location>
</feature>
<dbReference type="InterPro" id="IPR047928">
    <property type="entry name" value="Perm_prefix_1"/>
</dbReference>
<evidence type="ECO:0000256" key="1">
    <source>
        <dbReference type="SAM" id="Phobius"/>
    </source>
</evidence>
<evidence type="ECO:0000313" key="2">
    <source>
        <dbReference type="EMBL" id="MBD1370990.1"/>
    </source>
</evidence>
<sequence length="220" mass="25562">MRSFKAYINKILNHIDAPQNVKEELAHEFMDHLLQIKRDKIESGYSEEKAIQLAKKEFGQSSELAPMLQKSITPFRIFGKVMTWILFGMYFTLLIYWFSNSISNYGMHDFNPFDDVKYLMLHPINVMAVIVGYGALSVFLAILFKSMRKFTLNLTMSILIIQLINTPYYVLHIRSFTMSGFIDQLGGFIIGFLIWSVVNYLSVILKRNRANKSDEQMKSD</sequence>
<reference evidence="2" key="1">
    <citation type="submission" date="2020-09" db="EMBL/GenBank/DDBJ databases">
        <title>A novel bacterium of genus Hazenella, isolated from South China Sea.</title>
        <authorList>
            <person name="Huang H."/>
            <person name="Mo K."/>
            <person name="Hu Y."/>
        </authorList>
    </citation>
    <scope>NUCLEOTIDE SEQUENCE</scope>
    <source>
        <strain evidence="2">IB182357</strain>
    </source>
</reference>
<gene>
    <name evidence="2" type="ORF">IC620_01255</name>
</gene>
<feature type="transmembrane region" description="Helical" evidence="1">
    <location>
        <begin position="77"/>
        <end position="98"/>
    </location>
</feature>
<dbReference type="EMBL" id="JACXAH010000002">
    <property type="protein sequence ID" value="MBD1370990.1"/>
    <property type="molecule type" value="Genomic_DNA"/>
</dbReference>
<keyword evidence="3" id="KW-1185">Reference proteome</keyword>
<organism evidence="2 3">
    <name type="scientific">Polycladospora coralii</name>
    <dbReference type="NCBI Taxonomy" id="2771432"/>
    <lineage>
        <taxon>Bacteria</taxon>
        <taxon>Bacillati</taxon>
        <taxon>Bacillota</taxon>
        <taxon>Bacilli</taxon>
        <taxon>Bacillales</taxon>
        <taxon>Thermoactinomycetaceae</taxon>
        <taxon>Polycladospora</taxon>
    </lineage>
</organism>
<feature type="transmembrane region" description="Helical" evidence="1">
    <location>
        <begin position="118"/>
        <end position="143"/>
    </location>
</feature>
<keyword evidence="1" id="KW-1133">Transmembrane helix</keyword>
<keyword evidence="1" id="KW-0472">Membrane</keyword>
<comment type="caution">
    <text evidence="2">The sequence shown here is derived from an EMBL/GenBank/DDBJ whole genome shotgun (WGS) entry which is preliminary data.</text>
</comment>
<dbReference type="RefSeq" id="WP_191139110.1">
    <property type="nucleotide sequence ID" value="NZ_JACXAG020000002.1"/>
</dbReference>
<keyword evidence="1" id="KW-0812">Transmembrane</keyword>
<proteinExistence type="predicted"/>
<dbReference type="Proteomes" id="UP000661691">
    <property type="component" value="Unassembled WGS sequence"/>
</dbReference>
<evidence type="ECO:0000313" key="3">
    <source>
        <dbReference type="Proteomes" id="UP000661691"/>
    </source>
</evidence>
<accession>A0A926N8W7</accession>
<protein>
    <submittedName>
        <fullName evidence="2">Uncharacterized protein</fullName>
    </submittedName>
</protein>
<dbReference type="NCBIfam" id="NF038403">
    <property type="entry name" value="perm_prefix_1"/>
    <property type="match status" value="1"/>
</dbReference>
<feature type="transmembrane region" description="Helical" evidence="1">
    <location>
        <begin position="150"/>
        <end position="170"/>
    </location>
</feature>